<dbReference type="Pfam" id="PF13563">
    <property type="entry name" value="2_5_RNA_ligase2"/>
    <property type="match status" value="1"/>
</dbReference>
<feature type="active site" description="Proton donor" evidence="2">
    <location>
        <position position="51"/>
    </location>
</feature>
<dbReference type="GO" id="GO:0004113">
    <property type="term" value="F:2',3'-cyclic-nucleotide 3'-phosphodiesterase activity"/>
    <property type="evidence" value="ECO:0007669"/>
    <property type="project" value="InterPro"/>
</dbReference>
<comment type="catalytic activity">
    <reaction evidence="2">
        <text>a 3'-end 2',3'-cyclophospho-ribonucleotide-RNA + H2O = a 3'-end 2'-phospho-ribonucleotide-RNA + H(+)</text>
        <dbReference type="Rhea" id="RHEA:11828"/>
        <dbReference type="Rhea" id="RHEA-COMP:10464"/>
        <dbReference type="Rhea" id="RHEA-COMP:17353"/>
        <dbReference type="ChEBI" id="CHEBI:15377"/>
        <dbReference type="ChEBI" id="CHEBI:15378"/>
        <dbReference type="ChEBI" id="CHEBI:83064"/>
        <dbReference type="ChEBI" id="CHEBI:173113"/>
        <dbReference type="EC" id="3.1.4.58"/>
    </reaction>
</comment>
<evidence type="ECO:0000256" key="2">
    <source>
        <dbReference type="HAMAP-Rule" id="MF_01940"/>
    </source>
</evidence>
<dbReference type="NCBIfam" id="TIGR02258">
    <property type="entry name" value="2_5_ligase"/>
    <property type="match status" value="1"/>
</dbReference>
<dbReference type="OrthoDB" id="9789350at2"/>
<dbReference type="PANTHER" id="PTHR35561:SF1">
    <property type="entry name" value="RNA 2',3'-CYCLIC PHOSPHODIESTERASE"/>
    <property type="match status" value="1"/>
</dbReference>
<dbReference type="Gene3D" id="3.90.1140.10">
    <property type="entry name" value="Cyclic phosphodiesterase"/>
    <property type="match status" value="1"/>
</dbReference>
<evidence type="ECO:0000313" key="4">
    <source>
        <dbReference type="Proteomes" id="UP000018296"/>
    </source>
</evidence>
<proteinExistence type="inferred from homology"/>
<dbReference type="eggNOG" id="COG1514">
    <property type="taxonomic scope" value="Bacteria"/>
</dbReference>
<protein>
    <recommendedName>
        <fullName evidence="2">RNA 2',3'-cyclic phosphodiesterase</fullName>
        <shortName evidence="2">RNA 2',3'-CPDase</shortName>
        <ecNumber evidence="2">3.1.4.58</ecNumber>
    </recommendedName>
</protein>
<dbReference type="RefSeq" id="WP_023508764.1">
    <property type="nucleotide sequence ID" value="NZ_AWTC01000001.1"/>
</dbReference>
<comment type="similarity">
    <text evidence="2">Belongs to the 2H phosphoesterase superfamily. ThpR family.</text>
</comment>
<feature type="short sequence motif" description="HXTX 2" evidence="2">
    <location>
        <begin position="137"/>
        <end position="140"/>
    </location>
</feature>
<organism evidence="3 4">
    <name type="scientific">Sporolactobacillus laevolacticus DSM 442</name>
    <dbReference type="NCBI Taxonomy" id="1395513"/>
    <lineage>
        <taxon>Bacteria</taxon>
        <taxon>Bacillati</taxon>
        <taxon>Bacillota</taxon>
        <taxon>Bacilli</taxon>
        <taxon>Bacillales</taxon>
        <taxon>Sporolactobacillaceae</taxon>
        <taxon>Sporolactobacillus</taxon>
    </lineage>
</organism>
<keyword evidence="4" id="KW-1185">Reference proteome</keyword>
<accession>V6J1L5</accession>
<keyword evidence="1 2" id="KW-0378">Hydrolase</keyword>
<dbReference type="HAMAP" id="MF_01940">
    <property type="entry name" value="RNA_CPDase"/>
    <property type="match status" value="1"/>
</dbReference>
<dbReference type="EMBL" id="AWTC01000001">
    <property type="protein sequence ID" value="EST13722.1"/>
    <property type="molecule type" value="Genomic_DNA"/>
</dbReference>
<dbReference type="GO" id="GO:0008664">
    <property type="term" value="F:RNA 2',3'-cyclic 3'-phosphodiesterase activity"/>
    <property type="evidence" value="ECO:0007669"/>
    <property type="project" value="UniProtKB-EC"/>
</dbReference>
<reference evidence="3 4" key="1">
    <citation type="journal article" date="2013" name="Genome Announc.">
        <title>Genome Sequence of Sporolactobacillus laevolacticus DSM442, an Efficient Polymer-Grade D-Lactate Producer from Agricultural Waste Cottonseed as a Nitrogen Source.</title>
        <authorList>
            <person name="Wang H."/>
            <person name="Wang L."/>
            <person name="Ju J."/>
            <person name="Yu B."/>
            <person name="Ma Y."/>
        </authorList>
    </citation>
    <scope>NUCLEOTIDE SEQUENCE [LARGE SCALE GENOMIC DNA]</scope>
    <source>
        <strain evidence="3 4">DSM 442</strain>
    </source>
</reference>
<dbReference type="STRING" id="1395513.P343_02265"/>
<evidence type="ECO:0000313" key="3">
    <source>
        <dbReference type="EMBL" id="EST13722.1"/>
    </source>
</evidence>
<gene>
    <name evidence="3" type="ORF">P343_02265</name>
</gene>
<feature type="active site" description="Proton acceptor" evidence="2">
    <location>
        <position position="137"/>
    </location>
</feature>
<comment type="caution">
    <text evidence="3">The sequence shown here is derived from an EMBL/GenBank/DDBJ whole genome shotgun (WGS) entry which is preliminary data.</text>
</comment>
<dbReference type="Proteomes" id="UP000018296">
    <property type="component" value="Unassembled WGS sequence"/>
</dbReference>
<dbReference type="SUPFAM" id="SSF55144">
    <property type="entry name" value="LigT-like"/>
    <property type="match status" value="1"/>
</dbReference>
<name>V6J1L5_9BACL</name>
<dbReference type="AlphaFoldDB" id="V6J1L5"/>
<dbReference type="PANTHER" id="PTHR35561">
    <property type="entry name" value="RNA 2',3'-CYCLIC PHOSPHODIESTERASE"/>
    <property type="match status" value="1"/>
</dbReference>
<dbReference type="EC" id="3.1.4.58" evidence="2"/>
<sequence length="194" mass="22203">MIIEKGMKKLSDHFFLAIPVPEHVAVGLQQTADSLKPYVSYKRWTGPQDFHITLFFFGAINDDKRLKMIQSVREIAQQTAFFRVTLSGIDGFGDKQQPRVLFASLDHSQELTELRERIGNVLADIGFDLEARAFHPHITIAKRWDQGAFQHSLPKGDYTRDSQSWEVSHVALFAVRPGQKPQYQSVADFPFQKE</sequence>
<feature type="short sequence motif" description="HXTX 1" evidence="2">
    <location>
        <begin position="51"/>
        <end position="54"/>
    </location>
</feature>
<dbReference type="InterPro" id="IPR009097">
    <property type="entry name" value="Cyclic_Pdiesterase"/>
</dbReference>
<comment type="function">
    <text evidence="2">Hydrolyzes RNA 2',3'-cyclic phosphodiester to an RNA 2'-phosphomonoester.</text>
</comment>
<dbReference type="PATRIC" id="fig|1395513.3.peg.457"/>
<dbReference type="InterPro" id="IPR004175">
    <property type="entry name" value="RNA_CPDase"/>
</dbReference>
<evidence type="ECO:0000256" key="1">
    <source>
        <dbReference type="ARBA" id="ARBA00022801"/>
    </source>
</evidence>